<gene>
    <name evidence="3" type="ORF">MTR_0022s0460</name>
</gene>
<feature type="transmembrane region" description="Helical" evidence="2">
    <location>
        <begin position="34"/>
        <end position="52"/>
    </location>
</feature>
<keyword evidence="2" id="KW-1133">Transmembrane helix</keyword>
<evidence type="ECO:0000313" key="4">
    <source>
        <dbReference type="EnsemblPlants" id="KEH17343"/>
    </source>
</evidence>
<sequence>MQRGCIIYWRSVATKLVDPSSVISLINYVTSFELESHLTILLVLFIYMITWFQQKLKFGAKDHMRSQCWVKLVDCILGLKEPLKTISRKSARQNLSSDHDIEKASESNAKLSNQTPGKTELHRNERDPEAVQSAILKAVWDVGLWGQSAILKAI</sequence>
<protein>
    <submittedName>
        <fullName evidence="3">Transmembrane protein, putative</fullName>
    </submittedName>
</protein>
<feature type="compositionally biased region" description="Polar residues" evidence="1">
    <location>
        <begin position="106"/>
        <end position="117"/>
    </location>
</feature>
<organism evidence="3 5">
    <name type="scientific">Medicago truncatula</name>
    <name type="common">Barrel medic</name>
    <name type="synonym">Medicago tribuloides</name>
    <dbReference type="NCBI Taxonomy" id="3880"/>
    <lineage>
        <taxon>Eukaryota</taxon>
        <taxon>Viridiplantae</taxon>
        <taxon>Streptophyta</taxon>
        <taxon>Embryophyta</taxon>
        <taxon>Tracheophyta</taxon>
        <taxon>Spermatophyta</taxon>
        <taxon>Magnoliopsida</taxon>
        <taxon>eudicotyledons</taxon>
        <taxon>Gunneridae</taxon>
        <taxon>Pentapetalae</taxon>
        <taxon>rosids</taxon>
        <taxon>fabids</taxon>
        <taxon>Fabales</taxon>
        <taxon>Fabaceae</taxon>
        <taxon>Papilionoideae</taxon>
        <taxon>50 kb inversion clade</taxon>
        <taxon>NPAAA clade</taxon>
        <taxon>Hologalegina</taxon>
        <taxon>IRL clade</taxon>
        <taxon>Trifolieae</taxon>
        <taxon>Medicago</taxon>
    </lineage>
</organism>
<accession>A0A072TKB9</accession>
<reference evidence="3 5" key="2">
    <citation type="journal article" date="2014" name="BMC Genomics">
        <title>An improved genome release (version Mt4.0) for the model legume Medicago truncatula.</title>
        <authorList>
            <person name="Tang H."/>
            <person name="Krishnakumar V."/>
            <person name="Bidwell S."/>
            <person name="Rosen B."/>
            <person name="Chan A."/>
            <person name="Zhou S."/>
            <person name="Gentzbittel L."/>
            <person name="Childs K.L."/>
            <person name="Yandell M."/>
            <person name="Gundlach H."/>
            <person name="Mayer K.F."/>
            <person name="Schwartz D.C."/>
            <person name="Town C.D."/>
        </authorList>
    </citation>
    <scope>GENOME REANNOTATION</scope>
    <source>
        <strain evidence="3">A17</strain>
        <strain evidence="4 5">cv. Jemalong A17</strain>
    </source>
</reference>
<evidence type="ECO:0000256" key="1">
    <source>
        <dbReference type="SAM" id="MobiDB-lite"/>
    </source>
</evidence>
<dbReference type="Proteomes" id="UP000002051">
    <property type="component" value="Unassembled WGS sequence"/>
</dbReference>
<proteinExistence type="predicted"/>
<keyword evidence="2 3" id="KW-0812">Transmembrane</keyword>
<reference evidence="4" key="3">
    <citation type="submission" date="2015-06" db="UniProtKB">
        <authorList>
            <consortium name="EnsemblPlants"/>
        </authorList>
    </citation>
    <scope>IDENTIFICATION</scope>
    <source>
        <strain evidence="4">cv. Jemalong A17</strain>
    </source>
</reference>
<dbReference type="AlphaFoldDB" id="A0A072TKB9"/>
<evidence type="ECO:0000313" key="5">
    <source>
        <dbReference type="Proteomes" id="UP000002051"/>
    </source>
</evidence>
<keyword evidence="2" id="KW-0472">Membrane</keyword>
<feature type="region of interest" description="Disordered" evidence="1">
    <location>
        <begin position="94"/>
        <end position="126"/>
    </location>
</feature>
<dbReference type="EnsemblPlants" id="KEH17343">
    <property type="protein sequence ID" value="KEH17343"/>
    <property type="gene ID" value="MTR_0022s0460"/>
</dbReference>
<keyword evidence="5" id="KW-1185">Reference proteome</keyword>
<dbReference type="HOGENOM" id="CLU_1706951_0_0_1"/>
<reference evidence="3 5" key="1">
    <citation type="journal article" date="2011" name="Nature">
        <title>The Medicago genome provides insight into the evolution of rhizobial symbioses.</title>
        <authorList>
            <person name="Young N.D."/>
            <person name="Debelle F."/>
            <person name="Oldroyd G.E."/>
            <person name="Geurts R."/>
            <person name="Cannon S.B."/>
            <person name="Udvardi M.K."/>
            <person name="Benedito V.A."/>
            <person name="Mayer K.F."/>
            <person name="Gouzy J."/>
            <person name="Schoof H."/>
            <person name="Van de Peer Y."/>
            <person name="Proost S."/>
            <person name="Cook D.R."/>
            <person name="Meyers B.C."/>
            <person name="Spannagl M."/>
            <person name="Cheung F."/>
            <person name="De Mita S."/>
            <person name="Krishnakumar V."/>
            <person name="Gundlach H."/>
            <person name="Zhou S."/>
            <person name="Mudge J."/>
            <person name="Bharti A.K."/>
            <person name="Murray J.D."/>
            <person name="Naoumkina M.A."/>
            <person name="Rosen B."/>
            <person name="Silverstein K.A."/>
            <person name="Tang H."/>
            <person name="Rombauts S."/>
            <person name="Zhao P.X."/>
            <person name="Zhou P."/>
            <person name="Barbe V."/>
            <person name="Bardou P."/>
            <person name="Bechner M."/>
            <person name="Bellec A."/>
            <person name="Berger A."/>
            <person name="Berges H."/>
            <person name="Bidwell S."/>
            <person name="Bisseling T."/>
            <person name="Choisne N."/>
            <person name="Couloux A."/>
            <person name="Denny R."/>
            <person name="Deshpande S."/>
            <person name="Dai X."/>
            <person name="Doyle J.J."/>
            <person name="Dudez A.M."/>
            <person name="Farmer A.D."/>
            <person name="Fouteau S."/>
            <person name="Franken C."/>
            <person name="Gibelin C."/>
            <person name="Gish J."/>
            <person name="Goldstein S."/>
            <person name="Gonzalez A.J."/>
            <person name="Green P.J."/>
            <person name="Hallab A."/>
            <person name="Hartog M."/>
            <person name="Hua A."/>
            <person name="Humphray S.J."/>
            <person name="Jeong D.H."/>
            <person name="Jing Y."/>
            <person name="Jocker A."/>
            <person name="Kenton S.M."/>
            <person name="Kim D.J."/>
            <person name="Klee K."/>
            <person name="Lai H."/>
            <person name="Lang C."/>
            <person name="Lin S."/>
            <person name="Macmil S.L."/>
            <person name="Magdelenat G."/>
            <person name="Matthews L."/>
            <person name="McCorrison J."/>
            <person name="Monaghan E.L."/>
            <person name="Mun J.H."/>
            <person name="Najar F.Z."/>
            <person name="Nicholson C."/>
            <person name="Noirot C."/>
            <person name="O'Bleness M."/>
            <person name="Paule C.R."/>
            <person name="Poulain J."/>
            <person name="Prion F."/>
            <person name="Qin B."/>
            <person name="Qu C."/>
            <person name="Retzel E.F."/>
            <person name="Riddle C."/>
            <person name="Sallet E."/>
            <person name="Samain S."/>
            <person name="Samson N."/>
            <person name="Sanders I."/>
            <person name="Saurat O."/>
            <person name="Scarpelli C."/>
            <person name="Schiex T."/>
            <person name="Segurens B."/>
            <person name="Severin A.J."/>
            <person name="Sherrier D.J."/>
            <person name="Shi R."/>
            <person name="Sims S."/>
            <person name="Singer S.R."/>
            <person name="Sinharoy S."/>
            <person name="Sterck L."/>
            <person name="Viollet A."/>
            <person name="Wang B.B."/>
            <person name="Wang K."/>
            <person name="Wang M."/>
            <person name="Wang X."/>
            <person name="Warfsmann J."/>
            <person name="Weissenbach J."/>
            <person name="White D.D."/>
            <person name="White J.D."/>
            <person name="Wiley G.B."/>
            <person name="Wincker P."/>
            <person name="Xing Y."/>
            <person name="Yang L."/>
            <person name="Yao Z."/>
            <person name="Ying F."/>
            <person name="Zhai J."/>
            <person name="Zhou L."/>
            <person name="Zuber A."/>
            <person name="Denarie J."/>
            <person name="Dixon R.A."/>
            <person name="May G.D."/>
            <person name="Schwartz D.C."/>
            <person name="Rogers J."/>
            <person name="Quetier F."/>
            <person name="Town C.D."/>
            <person name="Roe B.A."/>
        </authorList>
    </citation>
    <scope>NUCLEOTIDE SEQUENCE [LARGE SCALE GENOMIC DNA]</scope>
    <source>
        <strain evidence="3">A17</strain>
        <strain evidence="4 5">cv. Jemalong A17</strain>
    </source>
</reference>
<dbReference type="EMBL" id="KL402747">
    <property type="protein sequence ID" value="KEH17343.1"/>
    <property type="molecule type" value="Genomic_DNA"/>
</dbReference>
<evidence type="ECO:0000256" key="2">
    <source>
        <dbReference type="SAM" id="Phobius"/>
    </source>
</evidence>
<name>A0A072TKB9_MEDTR</name>
<evidence type="ECO:0000313" key="3">
    <source>
        <dbReference type="EMBL" id="KEH17343.1"/>
    </source>
</evidence>